<dbReference type="SUPFAM" id="SSF51713">
    <property type="entry name" value="tRNA-guanine transglycosylase"/>
    <property type="match status" value="1"/>
</dbReference>
<comment type="caution">
    <text evidence="3">The sequence shown here is derived from an EMBL/GenBank/DDBJ whole genome shotgun (WGS) entry which is preliminary data.</text>
</comment>
<sequence>PATRGYITKSMDLTTRWALRALAYKKKKRIRTQKLFAIVQGGTHIDLRKRHAHELAQYNFDGFAIGGLAVGEPEKKMYAAIQAAIQFLPADKPRYLMGVGYPHQIVHAVKLGVDMFDCVLPTRNARHGNLFVWKDQKLKGKFYSTINIKNEKFSHDTNPLDSFCDCPTCVTYSRSYLRHLFKINETLGQKLATVHNVRFYQKLVEVLRKSH</sequence>
<dbReference type="GO" id="GO:0002099">
    <property type="term" value="P:tRNA wobble guanine modification"/>
    <property type="evidence" value="ECO:0007669"/>
    <property type="project" value="TreeGrafter"/>
</dbReference>
<organism evidence="3 4">
    <name type="scientific">Candidatus Kerfeldbacteria bacterium CG08_land_8_20_14_0_20_42_7</name>
    <dbReference type="NCBI Taxonomy" id="2014245"/>
    <lineage>
        <taxon>Bacteria</taxon>
        <taxon>Candidatus Kerfeldiibacteriota</taxon>
    </lineage>
</organism>
<dbReference type="Proteomes" id="UP000228711">
    <property type="component" value="Unassembled WGS sequence"/>
</dbReference>
<dbReference type="AlphaFoldDB" id="A0A2H0YSD6"/>
<gene>
    <name evidence="3" type="ORF">COT25_03220</name>
</gene>
<accession>A0A2H0YSD6</accession>
<feature type="non-terminal residue" evidence="3">
    <location>
        <position position="1"/>
    </location>
</feature>
<reference evidence="4" key="1">
    <citation type="submission" date="2017-09" db="EMBL/GenBank/DDBJ databases">
        <title>Depth-based differentiation of microbial function through sediment-hosted aquifers and enrichment of novel symbionts in the deep terrestrial subsurface.</title>
        <authorList>
            <person name="Probst A.J."/>
            <person name="Ladd B."/>
            <person name="Jarett J.K."/>
            <person name="Geller-Mcgrath D.E."/>
            <person name="Sieber C.M.K."/>
            <person name="Emerson J.B."/>
            <person name="Anantharaman K."/>
            <person name="Thomas B.C."/>
            <person name="Malmstrom R."/>
            <person name="Stieglmeier M."/>
            <person name="Klingl A."/>
            <person name="Woyke T."/>
            <person name="Ryan C.M."/>
            <person name="Banfield J.F."/>
        </authorList>
    </citation>
    <scope>NUCLEOTIDE SEQUENCE [LARGE SCALE GENOMIC DNA]</scope>
</reference>
<dbReference type="PANTHER" id="PTHR46499:SF1">
    <property type="entry name" value="QUEUINE TRNA-RIBOSYLTRANSFERASE"/>
    <property type="match status" value="1"/>
</dbReference>
<protein>
    <submittedName>
        <fullName evidence="3">tRNA guanosine(34) transglycosylase Tgt</fullName>
    </submittedName>
</protein>
<dbReference type="InterPro" id="IPR050076">
    <property type="entry name" value="ArchSynthase1/Queuine_TRR"/>
</dbReference>
<evidence type="ECO:0000259" key="2">
    <source>
        <dbReference type="Pfam" id="PF01702"/>
    </source>
</evidence>
<dbReference type="GO" id="GO:0005737">
    <property type="term" value="C:cytoplasm"/>
    <property type="evidence" value="ECO:0007669"/>
    <property type="project" value="TreeGrafter"/>
</dbReference>
<dbReference type="EMBL" id="PEXV01000110">
    <property type="protein sequence ID" value="PIS41411.1"/>
    <property type="molecule type" value="Genomic_DNA"/>
</dbReference>
<dbReference type="InterPro" id="IPR002616">
    <property type="entry name" value="tRNA_ribo_trans-like"/>
</dbReference>
<dbReference type="NCBIfam" id="TIGR00449">
    <property type="entry name" value="tgt_general"/>
    <property type="match status" value="1"/>
</dbReference>
<dbReference type="InterPro" id="IPR036511">
    <property type="entry name" value="TGT-like_sf"/>
</dbReference>
<dbReference type="Gene3D" id="3.20.20.105">
    <property type="entry name" value="Queuine tRNA-ribosyltransferase-like"/>
    <property type="match status" value="1"/>
</dbReference>
<proteinExistence type="predicted"/>
<evidence type="ECO:0000256" key="1">
    <source>
        <dbReference type="ARBA" id="ARBA00022694"/>
    </source>
</evidence>
<name>A0A2H0YSD6_9BACT</name>
<evidence type="ECO:0000313" key="3">
    <source>
        <dbReference type="EMBL" id="PIS41411.1"/>
    </source>
</evidence>
<feature type="domain" description="tRNA-guanine(15) transglycosylase-like" evidence="2">
    <location>
        <begin position="1"/>
        <end position="210"/>
    </location>
</feature>
<dbReference type="PANTHER" id="PTHR46499">
    <property type="entry name" value="QUEUINE TRNA-RIBOSYLTRANSFERASE"/>
    <property type="match status" value="1"/>
</dbReference>
<evidence type="ECO:0000313" key="4">
    <source>
        <dbReference type="Proteomes" id="UP000228711"/>
    </source>
</evidence>
<keyword evidence="1" id="KW-0819">tRNA processing</keyword>
<dbReference type="Pfam" id="PF01702">
    <property type="entry name" value="TGT"/>
    <property type="match status" value="1"/>
</dbReference>